<dbReference type="SUPFAM" id="SSF51182">
    <property type="entry name" value="RmlC-like cupins"/>
    <property type="match status" value="1"/>
</dbReference>
<evidence type="ECO:0000313" key="2">
    <source>
        <dbReference type="EMBL" id="OGD84926.1"/>
    </source>
</evidence>
<name>A0A1F5FZ92_9BACT</name>
<sequence length="110" mass="12156">MVIKSKDVIEEDFGAIKVKDIFHPKNIQNFSVAIVRVVGINRRHINKRSAAFFYVLAGNGSFTIGDEVNEVEAGDGVFIPKGTTYLDSGQMTVLVVSSPRYDDSEVAYLE</sequence>
<dbReference type="Pfam" id="PF07883">
    <property type="entry name" value="Cupin_2"/>
    <property type="match status" value="1"/>
</dbReference>
<evidence type="ECO:0000313" key="3">
    <source>
        <dbReference type="Proteomes" id="UP000177069"/>
    </source>
</evidence>
<reference evidence="2 3" key="1">
    <citation type="journal article" date="2016" name="Nat. Commun.">
        <title>Thousands of microbial genomes shed light on interconnected biogeochemical processes in an aquifer system.</title>
        <authorList>
            <person name="Anantharaman K."/>
            <person name="Brown C.T."/>
            <person name="Hug L.A."/>
            <person name="Sharon I."/>
            <person name="Castelle C.J."/>
            <person name="Probst A.J."/>
            <person name="Thomas B.C."/>
            <person name="Singh A."/>
            <person name="Wilkins M.J."/>
            <person name="Karaoz U."/>
            <person name="Brodie E.L."/>
            <person name="Williams K.H."/>
            <person name="Hubbard S.S."/>
            <person name="Banfield J.F."/>
        </authorList>
    </citation>
    <scope>NUCLEOTIDE SEQUENCE [LARGE SCALE GENOMIC DNA]</scope>
</reference>
<dbReference type="Gene3D" id="2.60.120.10">
    <property type="entry name" value="Jelly Rolls"/>
    <property type="match status" value="1"/>
</dbReference>
<comment type="caution">
    <text evidence="2">The sequence shown here is derived from an EMBL/GenBank/DDBJ whole genome shotgun (WGS) entry which is preliminary data.</text>
</comment>
<dbReference type="Proteomes" id="UP000177069">
    <property type="component" value="Unassembled WGS sequence"/>
</dbReference>
<dbReference type="EMBL" id="MFBA01000045">
    <property type="protein sequence ID" value="OGD84926.1"/>
    <property type="molecule type" value="Genomic_DNA"/>
</dbReference>
<accession>A0A1F5FZ92</accession>
<dbReference type="AlphaFoldDB" id="A0A1F5FZ92"/>
<proteinExistence type="predicted"/>
<feature type="domain" description="Cupin type-2" evidence="1">
    <location>
        <begin position="43"/>
        <end position="84"/>
    </location>
</feature>
<dbReference type="InterPro" id="IPR011051">
    <property type="entry name" value="RmlC_Cupin_sf"/>
</dbReference>
<dbReference type="InterPro" id="IPR013096">
    <property type="entry name" value="Cupin_2"/>
</dbReference>
<evidence type="ECO:0000259" key="1">
    <source>
        <dbReference type="Pfam" id="PF07883"/>
    </source>
</evidence>
<gene>
    <name evidence="2" type="ORF">A2696_00465</name>
</gene>
<protein>
    <recommendedName>
        <fullName evidence="1">Cupin type-2 domain-containing protein</fullName>
    </recommendedName>
</protein>
<dbReference type="InterPro" id="IPR014710">
    <property type="entry name" value="RmlC-like_jellyroll"/>
</dbReference>
<organism evidence="2 3">
    <name type="scientific">Candidatus Curtissbacteria bacterium RIFCSPHIGHO2_01_FULL_41_13</name>
    <dbReference type="NCBI Taxonomy" id="1797745"/>
    <lineage>
        <taxon>Bacteria</taxon>
        <taxon>Candidatus Curtissiibacteriota</taxon>
    </lineage>
</organism>